<reference evidence="1 2" key="1">
    <citation type="journal article" date="2018" name="Nat. Biotechnol.">
        <title>A standardized bacterial taxonomy based on genome phylogeny substantially revises the tree of life.</title>
        <authorList>
            <person name="Parks D.H."/>
            <person name="Chuvochina M."/>
            <person name="Waite D.W."/>
            <person name="Rinke C."/>
            <person name="Skarshewski A."/>
            <person name="Chaumeil P.A."/>
            <person name="Hugenholtz P."/>
        </authorList>
    </citation>
    <scope>NUCLEOTIDE SEQUENCE [LARGE SCALE GENOMIC DNA]</scope>
    <source>
        <strain evidence="1">UBA8844</strain>
    </source>
</reference>
<organism evidence="1 2">
    <name type="scientific">Gemmatimonas aurantiaca</name>
    <dbReference type="NCBI Taxonomy" id="173480"/>
    <lineage>
        <taxon>Bacteria</taxon>
        <taxon>Pseudomonadati</taxon>
        <taxon>Gemmatimonadota</taxon>
        <taxon>Gemmatimonadia</taxon>
        <taxon>Gemmatimonadales</taxon>
        <taxon>Gemmatimonadaceae</taxon>
        <taxon>Gemmatimonas</taxon>
    </lineage>
</organism>
<proteinExistence type="predicted"/>
<name>A0A3D4V6J1_9BACT</name>
<accession>A0A3D4V6J1</accession>
<evidence type="ECO:0000313" key="1">
    <source>
        <dbReference type="EMBL" id="HCT56736.1"/>
    </source>
</evidence>
<evidence type="ECO:0008006" key="3">
    <source>
        <dbReference type="Google" id="ProtNLM"/>
    </source>
</evidence>
<sequence>MGVAVAAALVIAALHLLSVRQPPTLWLPTARFVEAGDARAVARRPRPNDLLLLALRIAALLLAGAALAGARCHAGGPGGVHLVVADSTFRADSAVWWPAIAAGTRNAPGDRSSEVATDDVMQVVWSAGVRTDPGAALVTAQREASRIAASDAAVERIALTVVLPAQVRSTRGWQAWRAAWPGDVRVIPHEHPSARDAALADSSAGRMRFAVAVRSSLEDDPVTAAFADVRTARPVVIERDSLPETMVSQGDTIVVHWPRVGAPRGWHPRTPADSAGGVAAMEVALIAPFVRAYRHEADSTQREHPLVWWTDGEVAAVERTTDGRCTRAVYLPVTAGSDQLQGAAAAGLRTALTAPCGTTLVSTEGLGDSSMARPAAADQFRRAGSVSTRSEPWWLTPLLLVAALSLLVVEQVMRRREVSA</sequence>
<gene>
    <name evidence="1" type="ORF">DGD08_05925</name>
</gene>
<evidence type="ECO:0000313" key="2">
    <source>
        <dbReference type="Proteomes" id="UP000264071"/>
    </source>
</evidence>
<dbReference type="Proteomes" id="UP000264071">
    <property type="component" value="Unassembled WGS sequence"/>
</dbReference>
<dbReference type="EMBL" id="DPIY01000006">
    <property type="protein sequence ID" value="HCT56736.1"/>
    <property type="molecule type" value="Genomic_DNA"/>
</dbReference>
<dbReference type="AlphaFoldDB" id="A0A3D4V6J1"/>
<comment type="caution">
    <text evidence="1">The sequence shown here is derived from an EMBL/GenBank/DDBJ whole genome shotgun (WGS) entry which is preliminary data.</text>
</comment>
<protein>
    <recommendedName>
        <fullName evidence="3">Aerotolerance regulator N-terminal domain-containing protein</fullName>
    </recommendedName>
</protein>